<keyword evidence="4" id="KW-1185">Reference proteome</keyword>
<evidence type="ECO:0000313" key="3">
    <source>
        <dbReference type="EMBL" id="CAL4779582.1"/>
    </source>
</evidence>
<reference evidence="3 4" key="2">
    <citation type="submission" date="2024-05" db="EMBL/GenBank/DDBJ databases">
        <authorList>
            <person name="Chen Y."/>
            <person name="Shah S."/>
            <person name="Dougan E. K."/>
            <person name="Thang M."/>
            <person name="Chan C."/>
        </authorList>
    </citation>
    <scope>NUCLEOTIDE SEQUENCE [LARGE SCALE GENOMIC DNA]</scope>
</reference>
<dbReference type="Proteomes" id="UP001152797">
    <property type="component" value="Unassembled WGS sequence"/>
</dbReference>
<gene>
    <name evidence="2" type="ORF">C1SCF055_LOCUS19110</name>
</gene>
<feature type="region of interest" description="Disordered" evidence="1">
    <location>
        <begin position="28"/>
        <end position="50"/>
    </location>
</feature>
<name>A0A9P1FZD6_9DINO</name>
<dbReference type="EMBL" id="CAMXCT030001691">
    <property type="protein sequence ID" value="CAL4779582.1"/>
    <property type="molecule type" value="Genomic_DNA"/>
</dbReference>
<evidence type="ECO:0000313" key="4">
    <source>
        <dbReference type="Proteomes" id="UP001152797"/>
    </source>
</evidence>
<feature type="compositionally biased region" description="Low complexity" evidence="1">
    <location>
        <begin position="28"/>
        <end position="41"/>
    </location>
</feature>
<dbReference type="EMBL" id="CAMXCT010001691">
    <property type="protein sequence ID" value="CAI3992270.1"/>
    <property type="molecule type" value="Genomic_DNA"/>
</dbReference>
<proteinExistence type="predicted"/>
<evidence type="ECO:0000313" key="2">
    <source>
        <dbReference type="EMBL" id="CAI3992270.1"/>
    </source>
</evidence>
<reference evidence="2" key="1">
    <citation type="submission" date="2022-10" db="EMBL/GenBank/DDBJ databases">
        <authorList>
            <person name="Chen Y."/>
            <person name="Dougan E. K."/>
            <person name="Chan C."/>
            <person name="Rhodes N."/>
            <person name="Thang M."/>
        </authorList>
    </citation>
    <scope>NUCLEOTIDE SEQUENCE</scope>
</reference>
<dbReference type="EMBL" id="CAMXCT020001691">
    <property type="protein sequence ID" value="CAL1145645.1"/>
    <property type="molecule type" value="Genomic_DNA"/>
</dbReference>
<protein>
    <submittedName>
        <fullName evidence="2">Uncharacterized protein</fullName>
    </submittedName>
</protein>
<accession>A0A9P1FZD6</accession>
<dbReference type="AlphaFoldDB" id="A0A9P1FZD6"/>
<organism evidence="2">
    <name type="scientific">Cladocopium goreaui</name>
    <dbReference type="NCBI Taxonomy" id="2562237"/>
    <lineage>
        <taxon>Eukaryota</taxon>
        <taxon>Sar</taxon>
        <taxon>Alveolata</taxon>
        <taxon>Dinophyceae</taxon>
        <taxon>Suessiales</taxon>
        <taxon>Symbiodiniaceae</taxon>
        <taxon>Cladocopium</taxon>
    </lineage>
</organism>
<sequence length="169" mass="17916">MAGLTSLQRLAVPCCGCCDGDGAAGASAEAGDPKRSSASQRAAHRSGHEAPDKELLRLLRCPEGLRRWRQLQAGRGGSVLEWGAALGVCARRQLWPDALTLIQEMPKMEVLECRSGRLRTWKSLESWSPAGVAWGTNHLSGSLPPLASHNHGQGQGVGEALDHPAVLAV</sequence>
<evidence type="ECO:0000256" key="1">
    <source>
        <dbReference type="SAM" id="MobiDB-lite"/>
    </source>
</evidence>
<comment type="caution">
    <text evidence="2">The sequence shown here is derived from an EMBL/GenBank/DDBJ whole genome shotgun (WGS) entry which is preliminary data.</text>
</comment>